<proteinExistence type="predicted"/>
<accession>A0A4P6EQA0</accession>
<dbReference type="EMBL" id="CP035495">
    <property type="protein sequence ID" value="QAY62447.1"/>
    <property type="molecule type" value="Genomic_DNA"/>
</dbReference>
<evidence type="ECO:0000313" key="3">
    <source>
        <dbReference type="Proteomes" id="UP000291758"/>
    </source>
</evidence>
<dbReference type="Gene3D" id="3.30.70.2970">
    <property type="entry name" value="Protein of unknown function (DUF541), domain 2"/>
    <property type="match status" value="1"/>
</dbReference>
<dbReference type="Proteomes" id="UP000291758">
    <property type="component" value="Chromosome"/>
</dbReference>
<evidence type="ECO:0000256" key="1">
    <source>
        <dbReference type="SAM" id="MobiDB-lite"/>
    </source>
</evidence>
<feature type="region of interest" description="Disordered" evidence="1">
    <location>
        <begin position="262"/>
        <end position="288"/>
    </location>
</feature>
<protein>
    <submittedName>
        <fullName evidence="2">DUF541 domain-containing protein</fullName>
    </submittedName>
</protein>
<reference evidence="2 3" key="1">
    <citation type="submission" date="2019-01" db="EMBL/GenBank/DDBJ databases">
        <title>Genome sequencing of strain 2JSPR-7.</title>
        <authorList>
            <person name="Heo J."/>
            <person name="Kim S.-J."/>
            <person name="Kim J.-S."/>
            <person name="Hong S.-B."/>
            <person name="Kwon S.-W."/>
        </authorList>
    </citation>
    <scope>NUCLEOTIDE SEQUENCE [LARGE SCALE GENOMIC DNA]</scope>
    <source>
        <strain evidence="2 3">2JSPR-7</strain>
    </source>
</reference>
<dbReference type="KEGG" id="xyl:ET495_03340"/>
<name>A0A4P6EQA0_9MICO</name>
<organism evidence="2 3">
    <name type="scientific">Xylanimonas allomyrinae</name>
    <dbReference type="NCBI Taxonomy" id="2509459"/>
    <lineage>
        <taxon>Bacteria</taxon>
        <taxon>Bacillati</taxon>
        <taxon>Actinomycetota</taxon>
        <taxon>Actinomycetes</taxon>
        <taxon>Micrococcales</taxon>
        <taxon>Promicromonosporaceae</taxon>
        <taxon>Xylanimonas</taxon>
    </lineage>
</organism>
<dbReference type="OrthoDB" id="3724496at2"/>
<keyword evidence="3" id="KW-1185">Reference proteome</keyword>
<dbReference type="AlphaFoldDB" id="A0A4P6EQA0"/>
<dbReference type="Gene3D" id="3.30.110.170">
    <property type="entry name" value="Protein of unknown function (DUF541), domain 1"/>
    <property type="match status" value="1"/>
</dbReference>
<sequence length="306" mass="32220">MPRGGARSHLQVTRRIRTGADSLVALAFLGGTSGVGHGPTSRLPGLRFSPSPARQSARAGPAVATVPTCVDAIRQAIPSDSELSMPLFTVEGRAVRHLPAERGTVYVAIRAQSDDPQSAQFAANRAFGTVVELAKGAAADGAATWWGANGVVHWSAKEWHKPKPHLDGTYVDRHFAGATLRVKFADFGRLHTFVTSAAAVPAVRVTSIEWALTENTRDAAVSTTRVAAVTDARARAEAYATAAGYTSVALVHLYEERLRPGLGHRGEESGVGARNDVASAGDTGDLSLHPDQITVTTVITADFEAE</sequence>
<evidence type="ECO:0000313" key="2">
    <source>
        <dbReference type="EMBL" id="QAY62447.1"/>
    </source>
</evidence>
<feature type="region of interest" description="Disordered" evidence="1">
    <location>
        <begin position="37"/>
        <end position="61"/>
    </location>
</feature>
<gene>
    <name evidence="2" type="ORF">ET495_03340</name>
</gene>
<dbReference type="Pfam" id="PF04402">
    <property type="entry name" value="SIMPL"/>
    <property type="match status" value="1"/>
</dbReference>
<dbReference type="InterPro" id="IPR007497">
    <property type="entry name" value="SIMPL/DUF541"/>
</dbReference>